<organism evidence="1 2">
    <name type="scientific">Pseudoalteromonas fenneropenaei</name>
    <dbReference type="NCBI Taxonomy" id="1737459"/>
    <lineage>
        <taxon>Bacteria</taxon>
        <taxon>Pseudomonadati</taxon>
        <taxon>Pseudomonadota</taxon>
        <taxon>Gammaproteobacteria</taxon>
        <taxon>Alteromonadales</taxon>
        <taxon>Pseudoalteromonadaceae</taxon>
        <taxon>Pseudoalteromonas</taxon>
    </lineage>
</organism>
<dbReference type="RefSeq" id="WP_377126978.1">
    <property type="nucleotide sequence ID" value="NZ_JBHRSD010000033.1"/>
</dbReference>
<name>A0ABV7CND1_9GAMM</name>
<evidence type="ECO:0000313" key="2">
    <source>
        <dbReference type="Proteomes" id="UP001595453"/>
    </source>
</evidence>
<accession>A0ABV7CND1</accession>
<dbReference type="EMBL" id="JBHRSD010000033">
    <property type="protein sequence ID" value="MFC3034179.1"/>
    <property type="molecule type" value="Genomic_DNA"/>
</dbReference>
<proteinExistence type="predicted"/>
<dbReference type="Proteomes" id="UP001595453">
    <property type="component" value="Unassembled WGS sequence"/>
</dbReference>
<protein>
    <submittedName>
        <fullName evidence="1">Histidine kinase</fullName>
    </submittedName>
</protein>
<keyword evidence="2" id="KW-1185">Reference proteome</keyword>
<sequence>MTKTKHHDEVCHDIRKSLNQISMNAELLRIVSEGQPAQAELAAIAEAVLASSLTCSELLKQLKG</sequence>
<dbReference type="GO" id="GO:0016301">
    <property type="term" value="F:kinase activity"/>
    <property type="evidence" value="ECO:0007669"/>
    <property type="project" value="UniProtKB-KW"/>
</dbReference>
<gene>
    <name evidence="1" type="ORF">ACFOEE_16860</name>
</gene>
<comment type="caution">
    <text evidence="1">The sequence shown here is derived from an EMBL/GenBank/DDBJ whole genome shotgun (WGS) entry which is preliminary data.</text>
</comment>
<reference evidence="2" key="1">
    <citation type="journal article" date="2019" name="Int. J. Syst. Evol. Microbiol.">
        <title>The Global Catalogue of Microorganisms (GCM) 10K type strain sequencing project: providing services to taxonomists for standard genome sequencing and annotation.</title>
        <authorList>
            <consortium name="The Broad Institute Genomics Platform"/>
            <consortium name="The Broad Institute Genome Sequencing Center for Infectious Disease"/>
            <person name="Wu L."/>
            <person name="Ma J."/>
        </authorList>
    </citation>
    <scope>NUCLEOTIDE SEQUENCE [LARGE SCALE GENOMIC DNA]</scope>
    <source>
        <strain evidence="2">KCTC 42730</strain>
    </source>
</reference>
<evidence type="ECO:0000313" key="1">
    <source>
        <dbReference type="EMBL" id="MFC3034179.1"/>
    </source>
</evidence>
<keyword evidence="1" id="KW-0808">Transferase</keyword>
<keyword evidence="1" id="KW-0418">Kinase</keyword>